<evidence type="ECO:0000256" key="1">
    <source>
        <dbReference type="SAM" id="Coils"/>
    </source>
</evidence>
<dbReference type="Proteomes" id="UP000321933">
    <property type="component" value="Unassembled WGS sequence"/>
</dbReference>
<dbReference type="EMBL" id="VRYZ01000008">
    <property type="protein sequence ID" value="TXS89786.1"/>
    <property type="molecule type" value="Genomic_DNA"/>
</dbReference>
<sequence>MVAPFGLLAFCCLAVPLRAESISELEARVADLQARLNAAERDLQAARDAASKSREESEVLRAELQRNREANAGFSIGPLTIGGAMRVNYVYGSYEGYDDGPSRAGHGGNVELDTFRINMALEQGPLVGKLEYRWYPAGSGQNYSFLHTGWLGYRLSSQSHLELGVNRVPFGAGPYGISQSYFFDQHYYVGLSDDPDLGAKYSYAGDDWAVDLGYYVHNEPSFSGRSEDSTRYGYDVVRWRESIDSDGNVTFNGARSGFREADQFNLRLIRYLRSEYGDTAIGASLQYGGLDGTNVDDGEHWAAAMHLVQNIGDLTIGFQASRYEYHISADNPWRSDDLIPMGAYDFAWPVAAQAWVPAISVSYKLVTSNIPWLDSIRPYLEWSSIVKDEDSFNDSQLVVVGAALARGGWYIYSEMTYSDGNYFIGNEGDDYSRIDMVNDFGVSGNNRWDYRFNINFGYYY</sequence>
<organism evidence="2 3">
    <name type="scientific">Parahaliea aestuarii</name>
    <dbReference type="NCBI Taxonomy" id="1852021"/>
    <lineage>
        <taxon>Bacteria</taxon>
        <taxon>Pseudomonadati</taxon>
        <taxon>Pseudomonadota</taxon>
        <taxon>Gammaproteobacteria</taxon>
        <taxon>Cellvibrionales</taxon>
        <taxon>Halieaceae</taxon>
        <taxon>Parahaliea</taxon>
    </lineage>
</organism>
<name>A0A5C8ZMQ6_9GAMM</name>
<feature type="coiled-coil region" evidence="1">
    <location>
        <begin position="22"/>
        <end position="63"/>
    </location>
</feature>
<gene>
    <name evidence="2" type="ORF">FVW59_17430</name>
</gene>
<protein>
    <recommendedName>
        <fullName evidence="4">Carbohydrate porin</fullName>
    </recommendedName>
</protein>
<reference evidence="2 3" key="1">
    <citation type="submission" date="2019-08" db="EMBL/GenBank/DDBJ databases">
        <title>Parahaliea maris sp. nov., isolated from the surface seawater.</title>
        <authorList>
            <person name="Liu Y."/>
        </authorList>
    </citation>
    <scope>NUCLEOTIDE SEQUENCE [LARGE SCALE GENOMIC DNA]</scope>
    <source>
        <strain evidence="2 3">S2-26</strain>
    </source>
</reference>
<dbReference type="RefSeq" id="WP_148065644.1">
    <property type="nucleotide sequence ID" value="NZ_VRYZ01000008.1"/>
</dbReference>
<dbReference type="AlphaFoldDB" id="A0A5C8ZMQ6"/>
<dbReference type="OrthoDB" id="625456at2"/>
<evidence type="ECO:0008006" key="4">
    <source>
        <dbReference type="Google" id="ProtNLM"/>
    </source>
</evidence>
<keyword evidence="1" id="KW-0175">Coiled coil</keyword>
<comment type="caution">
    <text evidence="2">The sequence shown here is derived from an EMBL/GenBank/DDBJ whole genome shotgun (WGS) entry which is preliminary data.</text>
</comment>
<keyword evidence="3" id="KW-1185">Reference proteome</keyword>
<proteinExistence type="predicted"/>
<evidence type="ECO:0000313" key="3">
    <source>
        <dbReference type="Proteomes" id="UP000321933"/>
    </source>
</evidence>
<accession>A0A5C8ZMQ6</accession>
<evidence type="ECO:0000313" key="2">
    <source>
        <dbReference type="EMBL" id="TXS89786.1"/>
    </source>
</evidence>